<organism evidence="7 8">
    <name type="scientific">Candidimonas nitroreducens</name>
    <dbReference type="NCBI Taxonomy" id="683354"/>
    <lineage>
        <taxon>Bacteria</taxon>
        <taxon>Pseudomonadati</taxon>
        <taxon>Pseudomonadota</taxon>
        <taxon>Betaproteobacteria</taxon>
        <taxon>Burkholderiales</taxon>
        <taxon>Alcaligenaceae</taxon>
        <taxon>Candidimonas</taxon>
    </lineage>
</organism>
<protein>
    <submittedName>
        <fullName evidence="7">Hydroxyacid dehydrogenase</fullName>
    </submittedName>
</protein>
<dbReference type="GO" id="GO:0016616">
    <property type="term" value="F:oxidoreductase activity, acting on the CH-OH group of donors, NAD or NADP as acceptor"/>
    <property type="evidence" value="ECO:0007669"/>
    <property type="project" value="InterPro"/>
</dbReference>
<evidence type="ECO:0000256" key="3">
    <source>
        <dbReference type="ARBA" id="ARBA00023027"/>
    </source>
</evidence>
<evidence type="ECO:0000259" key="5">
    <source>
        <dbReference type="Pfam" id="PF00389"/>
    </source>
</evidence>
<dbReference type="FunFam" id="3.40.50.720:FF:000203">
    <property type="entry name" value="D-3-phosphoglycerate dehydrogenase (SerA)"/>
    <property type="match status" value="1"/>
</dbReference>
<dbReference type="AlphaFoldDB" id="A0A225MSA8"/>
<dbReference type="CDD" id="cd12173">
    <property type="entry name" value="PGDH_4"/>
    <property type="match status" value="1"/>
</dbReference>
<dbReference type="InterPro" id="IPR029753">
    <property type="entry name" value="D-isomer_DH_CS"/>
</dbReference>
<dbReference type="Pfam" id="PF02826">
    <property type="entry name" value="2-Hacid_dh_C"/>
    <property type="match status" value="1"/>
</dbReference>
<dbReference type="Pfam" id="PF00389">
    <property type="entry name" value="2-Hacid_dh"/>
    <property type="match status" value="1"/>
</dbReference>
<proteinExistence type="inferred from homology"/>
<dbReference type="EMBL" id="NJIH01000003">
    <property type="protein sequence ID" value="OWT64164.1"/>
    <property type="molecule type" value="Genomic_DNA"/>
</dbReference>
<reference evidence="8" key="1">
    <citation type="submission" date="2017-06" db="EMBL/GenBank/DDBJ databases">
        <title>Herbaspirillum phytohormonus sp. nov., isolated from the root nodule of Robinia pseudoacacia in lead-zinc mine.</title>
        <authorList>
            <person name="Fan M."/>
            <person name="Lin Y."/>
        </authorList>
    </citation>
    <scope>NUCLEOTIDE SEQUENCE [LARGE SCALE GENOMIC DNA]</scope>
    <source>
        <strain evidence="8">SC-089</strain>
    </source>
</reference>
<keyword evidence="2 4" id="KW-0560">Oxidoreductase</keyword>
<dbReference type="Proteomes" id="UP000214603">
    <property type="component" value="Unassembled WGS sequence"/>
</dbReference>
<evidence type="ECO:0000256" key="4">
    <source>
        <dbReference type="RuleBase" id="RU003719"/>
    </source>
</evidence>
<dbReference type="SUPFAM" id="SSF52283">
    <property type="entry name" value="Formate/glycerate dehydrogenase catalytic domain-like"/>
    <property type="match status" value="1"/>
</dbReference>
<keyword evidence="8" id="KW-1185">Reference proteome</keyword>
<keyword evidence="3" id="KW-0520">NAD</keyword>
<feature type="domain" description="D-isomer specific 2-hydroxyacid dehydrogenase NAD-binding" evidence="6">
    <location>
        <begin position="110"/>
        <end position="284"/>
    </location>
</feature>
<name>A0A225MSA8_9BURK</name>
<evidence type="ECO:0000313" key="8">
    <source>
        <dbReference type="Proteomes" id="UP000214603"/>
    </source>
</evidence>
<dbReference type="PROSITE" id="PS00671">
    <property type="entry name" value="D_2_HYDROXYACID_DH_3"/>
    <property type="match status" value="1"/>
</dbReference>
<dbReference type="InterPro" id="IPR006139">
    <property type="entry name" value="D-isomer_2_OHA_DH_cat_dom"/>
</dbReference>
<comment type="similarity">
    <text evidence="1 4">Belongs to the D-isomer specific 2-hydroxyacid dehydrogenase family.</text>
</comment>
<evidence type="ECO:0000313" key="7">
    <source>
        <dbReference type="EMBL" id="OWT64164.1"/>
    </source>
</evidence>
<dbReference type="OrthoDB" id="9805416at2"/>
<sequence length="332" mass="34455">MSHTVFVTAPTLSSAGLELLAQAGCRSLFLPAGGTPADVEHILASEPVDAVISRTVALSAAAVRACPTLKIVAKHGVGVNNIDVEACSERGIPVCTTPGANARSVAEMTVGLMLCAARSLCRMDAGIRAGGWPRHQDGLELHGRTLGLVGYGQIGRRVARICGAMGMRVVAYDPQLQAADLEPEVELAADLPQLLRQAQVLSLHAPLAARTRGMIGAAQLALLPEDAILVNTARGELVDEPALVEALRLGRLRAAALDTTAGEPIAPDSPLLQMDNVVLTPHVGGSTQAALQAMAGGAVAQALAFLDHGTLERAGTVNFDRINTAQRESHVQ</sequence>
<gene>
    <name evidence="7" type="ORF">CEY11_05745</name>
</gene>
<dbReference type="InterPro" id="IPR050857">
    <property type="entry name" value="D-2-hydroxyacid_DH"/>
</dbReference>
<evidence type="ECO:0000259" key="6">
    <source>
        <dbReference type="Pfam" id="PF02826"/>
    </source>
</evidence>
<dbReference type="PROSITE" id="PS00670">
    <property type="entry name" value="D_2_HYDROXYACID_DH_2"/>
    <property type="match status" value="1"/>
</dbReference>
<dbReference type="PANTHER" id="PTHR42789">
    <property type="entry name" value="D-ISOMER SPECIFIC 2-HYDROXYACID DEHYDROGENASE FAMILY PROTEIN (AFU_ORTHOLOGUE AFUA_6G10090)"/>
    <property type="match status" value="1"/>
</dbReference>
<comment type="caution">
    <text evidence="7">The sequence shown here is derived from an EMBL/GenBank/DDBJ whole genome shotgun (WGS) entry which is preliminary data.</text>
</comment>
<dbReference type="PANTHER" id="PTHR42789:SF1">
    <property type="entry name" value="D-ISOMER SPECIFIC 2-HYDROXYACID DEHYDROGENASE FAMILY PROTEIN (AFU_ORTHOLOGUE AFUA_6G10090)"/>
    <property type="match status" value="1"/>
</dbReference>
<feature type="domain" description="D-isomer specific 2-hydroxyacid dehydrogenase catalytic" evidence="5">
    <location>
        <begin position="42"/>
        <end position="312"/>
    </location>
</feature>
<evidence type="ECO:0000256" key="2">
    <source>
        <dbReference type="ARBA" id="ARBA00023002"/>
    </source>
</evidence>
<dbReference type="GO" id="GO:0051287">
    <property type="term" value="F:NAD binding"/>
    <property type="evidence" value="ECO:0007669"/>
    <property type="project" value="InterPro"/>
</dbReference>
<dbReference type="RefSeq" id="WP_088602746.1">
    <property type="nucleotide sequence ID" value="NZ_NJIH01000003.1"/>
</dbReference>
<dbReference type="InterPro" id="IPR036291">
    <property type="entry name" value="NAD(P)-bd_dom_sf"/>
</dbReference>
<dbReference type="SUPFAM" id="SSF51735">
    <property type="entry name" value="NAD(P)-binding Rossmann-fold domains"/>
    <property type="match status" value="1"/>
</dbReference>
<accession>A0A225MSA8</accession>
<dbReference type="Gene3D" id="3.40.50.720">
    <property type="entry name" value="NAD(P)-binding Rossmann-like Domain"/>
    <property type="match status" value="2"/>
</dbReference>
<dbReference type="InterPro" id="IPR006140">
    <property type="entry name" value="D-isomer_DH_NAD-bd"/>
</dbReference>
<evidence type="ECO:0000256" key="1">
    <source>
        <dbReference type="ARBA" id="ARBA00005854"/>
    </source>
</evidence>